<feature type="region of interest" description="Disordered" evidence="2">
    <location>
        <begin position="224"/>
        <end position="243"/>
    </location>
</feature>
<dbReference type="SUPFAM" id="SSF81296">
    <property type="entry name" value="E set domains"/>
    <property type="match status" value="1"/>
</dbReference>
<protein>
    <recommendedName>
        <fullName evidence="3">AMP-activated protein kinase glycogen-binding domain-containing protein</fullName>
    </recommendedName>
</protein>
<feature type="compositionally biased region" description="Basic and acidic residues" evidence="2">
    <location>
        <begin position="178"/>
        <end position="189"/>
    </location>
</feature>
<evidence type="ECO:0000256" key="1">
    <source>
        <dbReference type="ARBA" id="ARBA00010926"/>
    </source>
</evidence>
<dbReference type="AlphaFoldDB" id="A0A7S1T700"/>
<name>A0A7S1T700_9RHOD</name>
<feature type="compositionally biased region" description="Basic and acidic residues" evidence="2">
    <location>
        <begin position="109"/>
        <end position="120"/>
    </location>
</feature>
<organism evidence="4">
    <name type="scientific">Compsopogon caeruleus</name>
    <dbReference type="NCBI Taxonomy" id="31354"/>
    <lineage>
        <taxon>Eukaryota</taxon>
        <taxon>Rhodophyta</taxon>
        <taxon>Compsopogonophyceae</taxon>
        <taxon>Compsopogonales</taxon>
        <taxon>Compsopogonaceae</taxon>
        <taxon>Compsopogon</taxon>
    </lineage>
</organism>
<dbReference type="GO" id="GO:0019901">
    <property type="term" value="F:protein kinase binding"/>
    <property type="evidence" value="ECO:0007669"/>
    <property type="project" value="TreeGrafter"/>
</dbReference>
<proteinExistence type="inferred from homology"/>
<feature type="compositionally biased region" description="Polar residues" evidence="2">
    <location>
        <begin position="138"/>
        <end position="162"/>
    </location>
</feature>
<dbReference type="SUPFAM" id="SSF48452">
    <property type="entry name" value="TPR-like"/>
    <property type="match status" value="1"/>
</dbReference>
<comment type="similarity">
    <text evidence="1">Belongs to the 5'-AMP-activated protein kinase beta subunit family.</text>
</comment>
<sequence>MVGSNAAVGGLHSVVFTWRGPARVVYLSGEFDSWLQHQAERMGNSDVFVCRRELREGEFRYKWLIDNKWTVEPQGVQGVDVDGNLCNLVTVGPTRKSSDQEDSSGHVVKFRDPQWGDKTVRPVPRAQEPPPVVISSPLGDSTNTQTGSDNPDRNSSALSKQKSYGDRLGPAQASLPERSVRTGKADHQKAYPKNSASVNRRSEESGDRRSTRFSQMASKIINRLSLKRNTARNSNRESSVGRENISLPVAEEFGMDTMEDADHKAREYVKAAKMLHKWGDFAGAALCFEKAVECREKFTIHSFEHTEVLLDYAHVLSKQSKLKEAEVQLQKALKIWEKAPFPRKERKGDILLYYGVVLDRQKDETLRSLAEEQYRAALKIYEEAGIKSDNVEIARKNLQLNLRKRGKPLAAVH</sequence>
<accession>A0A7S1T700</accession>
<dbReference type="GO" id="GO:0005737">
    <property type="term" value="C:cytoplasm"/>
    <property type="evidence" value="ECO:0007669"/>
    <property type="project" value="TreeGrafter"/>
</dbReference>
<dbReference type="InterPro" id="IPR013783">
    <property type="entry name" value="Ig-like_fold"/>
</dbReference>
<evidence type="ECO:0000313" key="4">
    <source>
        <dbReference type="EMBL" id="CAD9225128.1"/>
    </source>
</evidence>
<dbReference type="InterPro" id="IPR011990">
    <property type="entry name" value="TPR-like_helical_dom_sf"/>
</dbReference>
<evidence type="ECO:0000259" key="3">
    <source>
        <dbReference type="Pfam" id="PF16561"/>
    </source>
</evidence>
<evidence type="ECO:0000256" key="2">
    <source>
        <dbReference type="SAM" id="MobiDB-lite"/>
    </source>
</evidence>
<dbReference type="InterPro" id="IPR050827">
    <property type="entry name" value="CRP1_MDG1_kinase"/>
</dbReference>
<gene>
    <name evidence="4" type="ORF">CCAE0312_LOCUS1114</name>
</gene>
<dbReference type="CDD" id="cd02859">
    <property type="entry name" value="E_set_AMPKbeta_like_N"/>
    <property type="match status" value="1"/>
</dbReference>
<feature type="compositionally biased region" description="Basic and acidic residues" evidence="2">
    <location>
        <begin position="200"/>
        <end position="210"/>
    </location>
</feature>
<feature type="domain" description="AMP-activated protein kinase glycogen-binding" evidence="3">
    <location>
        <begin position="13"/>
        <end position="94"/>
    </location>
</feature>
<dbReference type="InterPro" id="IPR019734">
    <property type="entry name" value="TPR_rpt"/>
</dbReference>
<dbReference type="SMART" id="SM00028">
    <property type="entry name" value="TPR"/>
    <property type="match status" value="2"/>
</dbReference>
<dbReference type="EMBL" id="HBGH01002080">
    <property type="protein sequence ID" value="CAD9225128.1"/>
    <property type="molecule type" value="Transcribed_RNA"/>
</dbReference>
<dbReference type="InterPro" id="IPR032640">
    <property type="entry name" value="AMPK1_CBM"/>
</dbReference>
<dbReference type="GO" id="GO:0007165">
    <property type="term" value="P:signal transduction"/>
    <property type="evidence" value="ECO:0007669"/>
    <property type="project" value="TreeGrafter"/>
</dbReference>
<feature type="region of interest" description="Disordered" evidence="2">
    <location>
        <begin position="93"/>
        <end position="214"/>
    </location>
</feature>
<dbReference type="Gene3D" id="2.60.40.10">
    <property type="entry name" value="Immunoglobulins"/>
    <property type="match status" value="1"/>
</dbReference>
<dbReference type="GO" id="GO:0031588">
    <property type="term" value="C:nucleotide-activated protein kinase complex"/>
    <property type="evidence" value="ECO:0007669"/>
    <property type="project" value="TreeGrafter"/>
</dbReference>
<dbReference type="PANTHER" id="PTHR10343">
    <property type="entry name" value="5'-AMP-ACTIVATED PROTEIN KINASE , BETA SUBUNIT"/>
    <property type="match status" value="1"/>
</dbReference>
<dbReference type="GO" id="GO:0005634">
    <property type="term" value="C:nucleus"/>
    <property type="evidence" value="ECO:0007669"/>
    <property type="project" value="TreeGrafter"/>
</dbReference>
<dbReference type="InterPro" id="IPR014756">
    <property type="entry name" value="Ig_E-set"/>
</dbReference>
<dbReference type="Pfam" id="PF16561">
    <property type="entry name" value="AMPK1_CBM"/>
    <property type="match status" value="1"/>
</dbReference>
<dbReference type="Gene3D" id="1.25.40.10">
    <property type="entry name" value="Tetratricopeptide repeat domain"/>
    <property type="match status" value="1"/>
</dbReference>
<dbReference type="PANTHER" id="PTHR10343:SF84">
    <property type="entry name" value="5'-AMP-ACTIVATED PROTEIN KINASE SUBUNIT BETA-1"/>
    <property type="match status" value="1"/>
</dbReference>
<reference evidence="4" key="1">
    <citation type="submission" date="2021-01" db="EMBL/GenBank/DDBJ databases">
        <authorList>
            <person name="Corre E."/>
            <person name="Pelletier E."/>
            <person name="Niang G."/>
            <person name="Scheremetjew M."/>
            <person name="Finn R."/>
            <person name="Kale V."/>
            <person name="Holt S."/>
            <person name="Cochrane G."/>
            <person name="Meng A."/>
            <person name="Brown T."/>
            <person name="Cohen L."/>
        </authorList>
    </citation>
    <scope>NUCLEOTIDE SEQUENCE</scope>
    <source>
        <strain evidence="4">SAG 36.94</strain>
    </source>
</reference>